<sequence length="129" mass="14766">MDYDVSSPKFVFGAKNIKTHEGYMITFLDIPNIFAKGVTYEETVYYSYRVLSNFLTPLIGKTESIDKYTFHRVADMDLTDDSFYSLILATPDLDPHKMETSFILPQTTADHVGQEADALSKLINYQNIF</sequence>
<proteinExistence type="predicted"/>
<organism evidence="1 2">
    <name type="scientific">Agrilactobacillus yilanensis</name>
    <dbReference type="NCBI Taxonomy" id="2485997"/>
    <lineage>
        <taxon>Bacteria</taxon>
        <taxon>Bacillati</taxon>
        <taxon>Bacillota</taxon>
        <taxon>Bacilli</taxon>
        <taxon>Lactobacillales</taxon>
        <taxon>Lactobacillaceae</taxon>
        <taxon>Agrilactobacillus</taxon>
    </lineage>
</organism>
<evidence type="ECO:0000313" key="2">
    <source>
        <dbReference type="Proteomes" id="UP001597267"/>
    </source>
</evidence>
<reference evidence="2" key="1">
    <citation type="journal article" date="2019" name="Int. J. Syst. Evol. Microbiol.">
        <title>The Global Catalogue of Microorganisms (GCM) 10K type strain sequencing project: providing services to taxonomists for standard genome sequencing and annotation.</title>
        <authorList>
            <consortium name="The Broad Institute Genomics Platform"/>
            <consortium name="The Broad Institute Genome Sequencing Center for Infectious Disease"/>
            <person name="Wu L."/>
            <person name="Ma J."/>
        </authorList>
    </citation>
    <scope>NUCLEOTIDE SEQUENCE [LARGE SCALE GENOMIC DNA]</scope>
    <source>
        <strain evidence="2">CCM 8896</strain>
    </source>
</reference>
<gene>
    <name evidence="1" type="ORF">ACFQ5M_11420</name>
</gene>
<name>A0ABW4JAR3_9LACO</name>
<evidence type="ECO:0000313" key="1">
    <source>
        <dbReference type="EMBL" id="MFD1672711.1"/>
    </source>
</evidence>
<comment type="caution">
    <text evidence="1">The sequence shown here is derived from an EMBL/GenBank/DDBJ whole genome shotgun (WGS) entry which is preliminary data.</text>
</comment>
<dbReference type="RefSeq" id="WP_125713256.1">
    <property type="nucleotide sequence ID" value="NZ_JBHTOP010000026.1"/>
</dbReference>
<keyword evidence="2" id="KW-1185">Reference proteome</keyword>
<protein>
    <submittedName>
        <fullName evidence="1">Uncharacterized protein</fullName>
    </submittedName>
</protein>
<dbReference type="EMBL" id="JBHTOP010000026">
    <property type="protein sequence ID" value="MFD1672711.1"/>
    <property type="molecule type" value="Genomic_DNA"/>
</dbReference>
<accession>A0ABW4JAR3</accession>
<dbReference type="Proteomes" id="UP001597267">
    <property type="component" value="Unassembled WGS sequence"/>
</dbReference>